<dbReference type="EMBL" id="CP032406">
    <property type="protein sequence ID" value="QRF54420.1"/>
    <property type="molecule type" value="Genomic_DNA"/>
</dbReference>
<name>A0ABX7F1J7_9HYPH</name>
<geneLocation type="plasmid" evidence="2 3">
    <name>p1</name>
</geneLocation>
<dbReference type="Gene3D" id="3.30.2310.20">
    <property type="entry name" value="RelE-like"/>
    <property type="match status" value="1"/>
</dbReference>
<keyword evidence="2" id="KW-0614">Plasmid</keyword>
<evidence type="ECO:0000313" key="3">
    <source>
        <dbReference type="Proteomes" id="UP000596351"/>
    </source>
</evidence>
<accession>A0ABX7F1J7</accession>
<evidence type="ECO:0000256" key="1">
    <source>
        <dbReference type="ARBA" id="ARBA00022649"/>
    </source>
</evidence>
<keyword evidence="3" id="KW-1185">Reference proteome</keyword>
<dbReference type="InterPro" id="IPR007712">
    <property type="entry name" value="RelE/ParE_toxin"/>
</dbReference>
<keyword evidence="1" id="KW-1277">Toxin-antitoxin system</keyword>
<gene>
    <name evidence="2" type="ORF">D4A92_23205</name>
</gene>
<reference evidence="2 3" key="1">
    <citation type="submission" date="2018-09" db="EMBL/GenBank/DDBJ databases">
        <title>Rhizobium sp. MAE2-X.</title>
        <authorList>
            <person name="Lee Y."/>
            <person name="Jeon C.O."/>
        </authorList>
    </citation>
    <scope>NUCLEOTIDE SEQUENCE [LARGE SCALE GENOMIC DNA]</scope>
    <source>
        <strain evidence="2 3">MAE2-X</strain>
        <plasmid evidence="2 3">p1</plasmid>
    </source>
</reference>
<proteinExistence type="predicted"/>
<dbReference type="Proteomes" id="UP000596351">
    <property type="component" value="Plasmid p1"/>
</dbReference>
<sequence length="91" mass="10982">MPVKLFWTPKARADVKCIYIEMRKGQPRSAERYFATIRRKAELLIEHPRLGERHPWARHLLGCLEDLNWRHFFDRSVTRAYLVRAQEFLTS</sequence>
<dbReference type="InterPro" id="IPR035093">
    <property type="entry name" value="RelE/ParE_toxin_dom_sf"/>
</dbReference>
<dbReference type="Pfam" id="PF05016">
    <property type="entry name" value="ParE_toxin"/>
    <property type="match status" value="1"/>
</dbReference>
<evidence type="ECO:0000313" key="2">
    <source>
        <dbReference type="EMBL" id="QRF54420.1"/>
    </source>
</evidence>
<organism evidence="2 3">
    <name type="scientific">Rhizobium rosettiformans</name>
    <dbReference type="NCBI Taxonomy" id="1368430"/>
    <lineage>
        <taxon>Bacteria</taxon>
        <taxon>Pseudomonadati</taxon>
        <taxon>Pseudomonadota</taxon>
        <taxon>Alphaproteobacteria</taxon>
        <taxon>Hyphomicrobiales</taxon>
        <taxon>Rhizobiaceae</taxon>
        <taxon>Rhizobium/Agrobacterium group</taxon>
        <taxon>Rhizobium</taxon>
    </lineage>
</organism>
<protein>
    <submittedName>
        <fullName evidence="2">Type II toxin-antitoxin system RelE/ParE family toxin</fullName>
    </submittedName>
</protein>